<name>A0A8R2JUI2_ACYPI</name>
<dbReference type="RefSeq" id="XP_029346645.1">
    <property type="nucleotide sequence ID" value="XM_029490785.1"/>
</dbReference>
<evidence type="ECO:0000313" key="2">
    <source>
        <dbReference type="Proteomes" id="UP000007819"/>
    </source>
</evidence>
<dbReference type="GeneID" id="107883465"/>
<dbReference type="KEGG" id="api:107883465"/>
<accession>A0A8R2JUI2</accession>
<reference evidence="2" key="1">
    <citation type="submission" date="2010-06" db="EMBL/GenBank/DDBJ databases">
        <authorList>
            <person name="Jiang H."/>
            <person name="Abraham K."/>
            <person name="Ali S."/>
            <person name="Alsbrooks S.L."/>
            <person name="Anim B.N."/>
            <person name="Anosike U.S."/>
            <person name="Attaway T."/>
            <person name="Bandaranaike D.P."/>
            <person name="Battles P.K."/>
            <person name="Bell S.N."/>
            <person name="Bell A.V."/>
            <person name="Beltran B."/>
            <person name="Bickham C."/>
            <person name="Bustamante Y."/>
            <person name="Caleb T."/>
            <person name="Canada A."/>
            <person name="Cardenas V."/>
            <person name="Carter K."/>
            <person name="Chacko J."/>
            <person name="Chandrabose M.N."/>
            <person name="Chavez D."/>
            <person name="Chavez A."/>
            <person name="Chen L."/>
            <person name="Chu H.-S."/>
            <person name="Claassen K.J."/>
            <person name="Cockrell R."/>
            <person name="Collins M."/>
            <person name="Cooper J.A."/>
            <person name="Cree A."/>
            <person name="Curry S.M."/>
            <person name="Da Y."/>
            <person name="Dao M.D."/>
            <person name="Das B."/>
            <person name="Davila M.-L."/>
            <person name="Davy-Carroll L."/>
            <person name="Denson S."/>
            <person name="Dinh H."/>
            <person name="Ebong V.E."/>
            <person name="Edwards J.R."/>
            <person name="Egan A."/>
            <person name="El-Daye J."/>
            <person name="Escobedo L."/>
            <person name="Fernandez S."/>
            <person name="Fernando P.R."/>
            <person name="Flagg N."/>
            <person name="Forbes L.D."/>
            <person name="Fowler R.G."/>
            <person name="Fu Q."/>
            <person name="Gabisi R.A."/>
            <person name="Ganer J."/>
            <person name="Garbino Pronczuk A."/>
            <person name="Garcia R.M."/>
            <person name="Garner T."/>
            <person name="Garrett T.E."/>
            <person name="Gonzalez D.A."/>
            <person name="Hamid H."/>
            <person name="Hawkins E.S."/>
            <person name="Hirani K."/>
            <person name="Hogues M.E."/>
            <person name="Hollins B."/>
            <person name="Hsiao C.-H."/>
            <person name="Jabil R."/>
            <person name="James M.L."/>
            <person name="Jhangiani S.N."/>
            <person name="Johnson B."/>
            <person name="Johnson Q."/>
            <person name="Joshi V."/>
            <person name="Kalu J.B."/>
            <person name="Kam C."/>
            <person name="Kashfia A."/>
            <person name="Keebler J."/>
            <person name="Kisamo H."/>
            <person name="Kovar C.L."/>
            <person name="Lago L.A."/>
            <person name="Lai C.-Y."/>
            <person name="Laidlaw J."/>
            <person name="Lara F."/>
            <person name="Le T.-K."/>
            <person name="Lee S.L."/>
            <person name="Legall F.H."/>
            <person name="Lemon S.J."/>
            <person name="Lewis L.R."/>
            <person name="Li B."/>
            <person name="Liu Y."/>
            <person name="Liu Y.-S."/>
            <person name="Lopez J."/>
            <person name="Lozado R.J."/>
            <person name="Lu J."/>
            <person name="Madu R.C."/>
            <person name="Maheshwari M."/>
            <person name="Maheshwari R."/>
            <person name="Malloy K."/>
            <person name="Martinez E."/>
            <person name="Mathew T."/>
            <person name="Mercado I.C."/>
            <person name="Mercado C."/>
            <person name="Meyer B."/>
            <person name="Montgomery K."/>
            <person name="Morgan M.B."/>
            <person name="Munidasa M."/>
            <person name="Nazareth L.V."/>
            <person name="Nelson J."/>
            <person name="Ng B.M."/>
            <person name="Nguyen N.B."/>
            <person name="Nguyen P.Q."/>
            <person name="Nguyen T."/>
            <person name="Obregon M."/>
            <person name="Okwuonu G.O."/>
            <person name="Onwere C.G."/>
            <person name="Orozco G."/>
            <person name="Parra A."/>
            <person name="Patel S."/>
            <person name="Patil S."/>
            <person name="Perez A."/>
            <person name="Perez Y."/>
            <person name="Pham C."/>
            <person name="Primus E.L."/>
            <person name="Pu L.-L."/>
            <person name="Puazo M."/>
            <person name="Qin X."/>
            <person name="Quiroz J.B."/>
            <person name="Reese J."/>
            <person name="Richards S."/>
            <person name="Rives C.M."/>
            <person name="Robberts R."/>
            <person name="Ruiz S.J."/>
            <person name="Ruiz M.J."/>
            <person name="Santibanez J."/>
            <person name="Schneider B.W."/>
            <person name="Sisson I."/>
            <person name="Smith M."/>
            <person name="Sodergren E."/>
            <person name="Song X.-Z."/>
            <person name="Song B.B."/>
            <person name="Summersgill H."/>
            <person name="Thelus R."/>
            <person name="Thornton R.D."/>
            <person name="Trejos Z.Y."/>
            <person name="Usmani K."/>
            <person name="Vattathil S."/>
            <person name="Villasana D."/>
            <person name="Walker D.L."/>
            <person name="Wang S."/>
            <person name="Wang K."/>
            <person name="White C.S."/>
            <person name="Williams A.C."/>
            <person name="Williamson J."/>
            <person name="Wilson K."/>
            <person name="Woghiren I.O."/>
            <person name="Woodworth J.R."/>
            <person name="Worley K.C."/>
            <person name="Wright R.A."/>
            <person name="Wu W."/>
            <person name="Young L."/>
            <person name="Zhang L."/>
            <person name="Zhang J."/>
            <person name="Zhu Y."/>
            <person name="Muzny D.M."/>
            <person name="Weinstock G."/>
            <person name="Gibbs R.A."/>
        </authorList>
    </citation>
    <scope>NUCLEOTIDE SEQUENCE [LARGE SCALE GENOMIC DNA]</scope>
    <source>
        <strain evidence="2">LSR1</strain>
    </source>
</reference>
<dbReference type="OrthoDB" id="6602887at2759"/>
<sequence length="131" mass="14745">MSGSVGGVQTKFRQSHPSASQAVYVHCMDHKLNLVIVDMCKHLKDARNVFNGLEALALYVHLSKSAKDHKLTNMQNKLGLKNTKLEQLSDTRWVCRFKSCNALIQNYKSILMTLDDEILEQKSKDVAQAIA</sequence>
<reference evidence="1" key="2">
    <citation type="submission" date="2022-06" db="UniProtKB">
        <authorList>
            <consortium name="EnsemblMetazoa"/>
        </authorList>
    </citation>
    <scope>IDENTIFICATION</scope>
</reference>
<proteinExistence type="predicted"/>
<dbReference type="AlphaFoldDB" id="A0A8R2JUI2"/>
<organism evidence="1 2">
    <name type="scientific">Acyrthosiphon pisum</name>
    <name type="common">Pea aphid</name>
    <dbReference type="NCBI Taxonomy" id="7029"/>
    <lineage>
        <taxon>Eukaryota</taxon>
        <taxon>Metazoa</taxon>
        <taxon>Ecdysozoa</taxon>
        <taxon>Arthropoda</taxon>
        <taxon>Hexapoda</taxon>
        <taxon>Insecta</taxon>
        <taxon>Pterygota</taxon>
        <taxon>Neoptera</taxon>
        <taxon>Paraneoptera</taxon>
        <taxon>Hemiptera</taxon>
        <taxon>Sternorrhyncha</taxon>
        <taxon>Aphidomorpha</taxon>
        <taxon>Aphidoidea</taxon>
        <taxon>Aphididae</taxon>
        <taxon>Macrosiphini</taxon>
        <taxon>Acyrthosiphon</taxon>
    </lineage>
</organism>
<dbReference type="Proteomes" id="UP000007819">
    <property type="component" value="Chromosome A2"/>
</dbReference>
<evidence type="ECO:0000313" key="1">
    <source>
        <dbReference type="EnsemblMetazoa" id="XP_029346645.1"/>
    </source>
</evidence>
<dbReference type="EnsemblMetazoa" id="XM_029490785.1">
    <property type="protein sequence ID" value="XP_029346645.1"/>
    <property type="gene ID" value="LOC107883465"/>
</dbReference>
<protein>
    <submittedName>
        <fullName evidence="1">Uncharacterized protein</fullName>
    </submittedName>
</protein>
<keyword evidence="2" id="KW-1185">Reference proteome</keyword>